<evidence type="ECO:0000313" key="12">
    <source>
        <dbReference type="Proteomes" id="UP000009046"/>
    </source>
</evidence>
<feature type="domain" description="Large ribosomal subunit protein uL11 C-terminal" evidence="8">
    <location>
        <begin position="87"/>
        <end position="159"/>
    </location>
</feature>
<dbReference type="OrthoDB" id="1091498at2759"/>
<dbReference type="KEGG" id="phu:Phum_PHUM584990"/>
<evidence type="ECO:0000256" key="1">
    <source>
        <dbReference type="ARBA" id="ARBA00010537"/>
    </source>
</evidence>
<keyword evidence="2 7" id="KW-0689">Ribosomal protein</keyword>
<dbReference type="Pfam" id="PF03946">
    <property type="entry name" value="Ribosomal_L11_N"/>
    <property type="match status" value="1"/>
</dbReference>
<reference evidence="10" key="2">
    <citation type="submission" date="2007-04" db="EMBL/GenBank/DDBJ databases">
        <title>The genome of the human body louse.</title>
        <authorList>
            <consortium name="The Human Body Louse Genome Consortium"/>
            <person name="Kirkness E."/>
            <person name="Walenz B."/>
            <person name="Hass B."/>
            <person name="Bruggner R."/>
            <person name="Strausberg R."/>
        </authorList>
    </citation>
    <scope>NUCLEOTIDE SEQUENCE</scope>
    <source>
        <strain evidence="10">USDA</strain>
    </source>
</reference>
<evidence type="ECO:0000259" key="8">
    <source>
        <dbReference type="Pfam" id="PF00298"/>
    </source>
</evidence>
<dbReference type="SMART" id="SM00649">
    <property type="entry name" value="RL11"/>
    <property type="match status" value="1"/>
</dbReference>
<dbReference type="CDD" id="cd00349">
    <property type="entry name" value="Ribosomal_L11"/>
    <property type="match status" value="1"/>
</dbReference>
<dbReference type="Gene3D" id="3.30.1550.10">
    <property type="entry name" value="Ribosomal protein L11/L12, N-terminal domain"/>
    <property type="match status" value="1"/>
</dbReference>
<accession>E0W267</accession>
<gene>
    <name evidence="11" type="primary">8232630</name>
    <name evidence="10" type="ORF">Phum_PHUM584990</name>
</gene>
<dbReference type="Gene3D" id="1.10.10.250">
    <property type="entry name" value="Ribosomal protein L11, C-terminal domain"/>
    <property type="match status" value="1"/>
</dbReference>
<dbReference type="PANTHER" id="PTHR11661:SF1">
    <property type="entry name" value="LARGE RIBOSOMAL SUBUNIT PROTEIN UL11M"/>
    <property type="match status" value="1"/>
</dbReference>
<dbReference type="EMBL" id="AAZO01007130">
    <property type="status" value="NOT_ANNOTATED_CDS"/>
    <property type="molecule type" value="Genomic_DNA"/>
</dbReference>
<dbReference type="GO" id="GO:0006412">
    <property type="term" value="P:translation"/>
    <property type="evidence" value="ECO:0007669"/>
    <property type="project" value="InterPro"/>
</dbReference>
<organism>
    <name type="scientific">Pediculus humanus subsp. corporis</name>
    <name type="common">Body louse</name>
    <dbReference type="NCBI Taxonomy" id="121224"/>
    <lineage>
        <taxon>Eukaryota</taxon>
        <taxon>Metazoa</taxon>
        <taxon>Ecdysozoa</taxon>
        <taxon>Arthropoda</taxon>
        <taxon>Hexapoda</taxon>
        <taxon>Insecta</taxon>
        <taxon>Pterygota</taxon>
        <taxon>Neoptera</taxon>
        <taxon>Paraneoptera</taxon>
        <taxon>Psocodea</taxon>
        <taxon>Troctomorpha</taxon>
        <taxon>Phthiraptera</taxon>
        <taxon>Anoplura</taxon>
        <taxon>Pediculidae</taxon>
        <taxon>Pediculus</taxon>
    </lineage>
</organism>
<dbReference type="OMA" id="CKQFNAK"/>
<evidence type="ECO:0000313" key="11">
    <source>
        <dbReference type="EnsemblMetazoa" id="PHUM584990-PA"/>
    </source>
</evidence>
<dbReference type="STRING" id="121224.E0W267"/>
<dbReference type="CTD" id="8232630"/>
<dbReference type="FunCoup" id="E0W267">
    <property type="interactions" value="810"/>
</dbReference>
<evidence type="ECO:0000256" key="4">
    <source>
        <dbReference type="ARBA" id="ARBA00038782"/>
    </source>
</evidence>
<keyword evidence="3 7" id="KW-0687">Ribonucleoprotein</keyword>
<evidence type="ECO:0000313" key="10">
    <source>
        <dbReference type="EMBL" id="EEB19723.1"/>
    </source>
</evidence>
<evidence type="ECO:0000256" key="7">
    <source>
        <dbReference type="RuleBase" id="RU003978"/>
    </source>
</evidence>
<dbReference type="EMBL" id="DS235874">
    <property type="protein sequence ID" value="EEB19723.1"/>
    <property type="molecule type" value="Genomic_DNA"/>
</dbReference>
<evidence type="ECO:0000259" key="9">
    <source>
        <dbReference type="Pfam" id="PF03946"/>
    </source>
</evidence>
<evidence type="ECO:0000256" key="6">
    <source>
        <dbReference type="ARBA" id="ARBA00041455"/>
    </source>
</evidence>
<dbReference type="GeneID" id="8232630"/>
<dbReference type="HAMAP" id="MF_00736">
    <property type="entry name" value="Ribosomal_uL11"/>
    <property type="match status" value="1"/>
</dbReference>
<dbReference type="InterPro" id="IPR020783">
    <property type="entry name" value="Ribosomal_uL11_C"/>
</dbReference>
<sequence>MSKVAKVKAALSATGSRVIQANLFRTVIAAQSASAGPPLGPILGKFGLNISAFCKNFNEQTKTIKQGIPLPVTVRIKPDKSFIIEIHTPPIKYYLFQAAGINRGKVEGDTTPSGKISLKHAYEIAKIKHNDPYEKFQLFDLEQVVRRVLLVARQNGIEITRDLDPNEYQTFLKERFAYLEELDKQIEAEKMAKFAKA</sequence>
<dbReference type="SUPFAM" id="SSF46906">
    <property type="entry name" value="Ribosomal protein L11, C-terminal domain"/>
    <property type="match status" value="1"/>
</dbReference>
<comment type="similarity">
    <text evidence="1 7">Belongs to the universal ribosomal protein uL11 family.</text>
</comment>
<reference evidence="10" key="1">
    <citation type="submission" date="2007-04" db="EMBL/GenBank/DDBJ databases">
        <title>Annotation of Pediculus humanus corporis strain USDA.</title>
        <authorList>
            <person name="Kirkness E."/>
            <person name="Hannick L."/>
            <person name="Hass B."/>
            <person name="Bruggner R."/>
            <person name="Lawson D."/>
            <person name="Bidwell S."/>
            <person name="Joardar V."/>
            <person name="Caler E."/>
            <person name="Walenz B."/>
            <person name="Inman J."/>
            <person name="Schobel S."/>
            <person name="Galinsky K."/>
            <person name="Amedeo P."/>
            <person name="Strausberg R."/>
        </authorList>
    </citation>
    <scope>NUCLEOTIDE SEQUENCE</scope>
    <source>
        <strain evidence="10">USDA</strain>
    </source>
</reference>
<dbReference type="GO" id="GO:0070180">
    <property type="term" value="F:large ribosomal subunit rRNA binding"/>
    <property type="evidence" value="ECO:0007669"/>
    <property type="project" value="TreeGrafter"/>
</dbReference>
<proteinExistence type="inferred from homology"/>
<evidence type="ECO:0000256" key="2">
    <source>
        <dbReference type="ARBA" id="ARBA00022980"/>
    </source>
</evidence>
<feature type="domain" description="Large ribosomal subunit protein uL11 N-terminal" evidence="9">
    <location>
        <begin position="25"/>
        <end position="82"/>
    </location>
</feature>
<dbReference type="EnsemblMetazoa" id="PHUM584990-RA">
    <property type="protein sequence ID" value="PHUM584990-PA"/>
    <property type="gene ID" value="PHUM584990"/>
</dbReference>
<reference evidence="11" key="3">
    <citation type="submission" date="2021-02" db="UniProtKB">
        <authorList>
            <consortium name="EnsemblMetazoa"/>
        </authorList>
    </citation>
    <scope>IDENTIFICATION</scope>
    <source>
        <strain evidence="11">USDA</strain>
    </source>
</reference>
<dbReference type="InterPro" id="IPR020784">
    <property type="entry name" value="Ribosomal_uL11_N"/>
</dbReference>
<dbReference type="RefSeq" id="XP_002432461.1">
    <property type="nucleotide sequence ID" value="XM_002432416.1"/>
</dbReference>
<dbReference type="GO" id="GO:0005762">
    <property type="term" value="C:mitochondrial large ribosomal subunit"/>
    <property type="evidence" value="ECO:0007669"/>
    <property type="project" value="TreeGrafter"/>
</dbReference>
<dbReference type="Pfam" id="PF00298">
    <property type="entry name" value="Ribosomal_L11"/>
    <property type="match status" value="1"/>
</dbReference>
<dbReference type="GO" id="GO:0003735">
    <property type="term" value="F:structural constituent of ribosome"/>
    <property type="evidence" value="ECO:0007669"/>
    <property type="project" value="InterPro"/>
</dbReference>
<dbReference type="Proteomes" id="UP000009046">
    <property type="component" value="Unassembled WGS sequence"/>
</dbReference>
<name>E0W267_PEDHC</name>
<dbReference type="PANTHER" id="PTHR11661">
    <property type="entry name" value="60S RIBOSOMAL PROTEIN L12"/>
    <property type="match status" value="1"/>
</dbReference>
<dbReference type="AlphaFoldDB" id="E0W267"/>
<dbReference type="HOGENOM" id="CLU_074237_1_1_1"/>
<keyword evidence="12" id="KW-1185">Reference proteome</keyword>
<dbReference type="InterPro" id="IPR036769">
    <property type="entry name" value="Ribosomal_uL11_C_sf"/>
</dbReference>
<protein>
    <recommendedName>
        <fullName evidence="5">Large ribosomal subunit protein uL11m</fullName>
    </recommendedName>
    <alternativeName>
        <fullName evidence="6">39S ribosomal protein L11, mitochondrial</fullName>
    </alternativeName>
</protein>
<dbReference type="eggNOG" id="KOG3257">
    <property type="taxonomic scope" value="Eukaryota"/>
</dbReference>
<comment type="subunit">
    <text evidence="4">Component of the mitochondrial ribosome large subunit (39S) which comprises a 16S rRNA and about 50 distinct proteins.</text>
</comment>
<dbReference type="InParanoid" id="E0W267"/>
<dbReference type="InterPro" id="IPR000911">
    <property type="entry name" value="Ribosomal_uL11"/>
</dbReference>
<evidence type="ECO:0000256" key="3">
    <source>
        <dbReference type="ARBA" id="ARBA00023274"/>
    </source>
</evidence>
<dbReference type="SUPFAM" id="SSF54747">
    <property type="entry name" value="Ribosomal L11/L12e N-terminal domain"/>
    <property type="match status" value="1"/>
</dbReference>
<evidence type="ECO:0000256" key="5">
    <source>
        <dbReference type="ARBA" id="ARBA00040104"/>
    </source>
</evidence>
<dbReference type="InterPro" id="IPR036796">
    <property type="entry name" value="Ribosomal_uL11_N_sf"/>
</dbReference>
<dbReference type="VEuPathDB" id="VectorBase:PHUM584990"/>